<evidence type="ECO:0000313" key="1">
    <source>
        <dbReference type="EMBL" id="MEP0817023.1"/>
    </source>
</evidence>
<protein>
    <submittedName>
        <fullName evidence="1">Uncharacterized protein</fullName>
    </submittedName>
</protein>
<dbReference type="Proteomes" id="UP001464891">
    <property type="component" value="Unassembled WGS sequence"/>
</dbReference>
<name>A0ABV0J5H0_9CYAN</name>
<proteinExistence type="predicted"/>
<dbReference type="EMBL" id="JAMPKM010000003">
    <property type="protein sequence ID" value="MEP0817023.1"/>
    <property type="molecule type" value="Genomic_DNA"/>
</dbReference>
<evidence type="ECO:0000313" key="2">
    <source>
        <dbReference type="Proteomes" id="UP001464891"/>
    </source>
</evidence>
<reference evidence="1 2" key="1">
    <citation type="submission" date="2022-04" db="EMBL/GenBank/DDBJ databases">
        <title>Positive selection, recombination, and allopatry shape intraspecific diversity of widespread and dominant cyanobacteria.</title>
        <authorList>
            <person name="Wei J."/>
            <person name="Shu W."/>
            <person name="Hu C."/>
        </authorList>
    </citation>
    <scope>NUCLEOTIDE SEQUENCE [LARGE SCALE GENOMIC DNA]</scope>
    <source>
        <strain evidence="1 2">GB2-A4</strain>
    </source>
</reference>
<gene>
    <name evidence="1" type="ORF">NC998_07930</name>
</gene>
<organism evidence="1 2">
    <name type="scientific">Trichocoleus desertorum GB2-A4</name>
    <dbReference type="NCBI Taxonomy" id="2933944"/>
    <lineage>
        <taxon>Bacteria</taxon>
        <taxon>Bacillati</taxon>
        <taxon>Cyanobacteriota</taxon>
        <taxon>Cyanophyceae</taxon>
        <taxon>Leptolyngbyales</taxon>
        <taxon>Trichocoleusaceae</taxon>
        <taxon>Trichocoleus</taxon>
    </lineage>
</organism>
<comment type="caution">
    <text evidence="1">The sequence shown here is derived from an EMBL/GenBank/DDBJ whole genome shotgun (WGS) entry which is preliminary data.</text>
</comment>
<keyword evidence="2" id="KW-1185">Reference proteome</keyword>
<dbReference type="RefSeq" id="WP_190439479.1">
    <property type="nucleotide sequence ID" value="NZ_JAMPKM010000003.1"/>
</dbReference>
<sequence length="74" mass="8333">MKPYQTLATLLSTVTGRLTVTSNHRRSGFLEANPRLHALLLEHPELEHPEILLTELPKEAAFSSVTDQDLLLTR</sequence>
<accession>A0ABV0J5H0</accession>